<feature type="domain" description="N-acetyltransferase" evidence="2">
    <location>
        <begin position="301"/>
        <end position="447"/>
    </location>
</feature>
<dbReference type="EMBL" id="JAHCVI010000002">
    <property type="protein sequence ID" value="KAG7289801.1"/>
    <property type="molecule type" value="Genomic_DNA"/>
</dbReference>
<gene>
    <name evidence="3" type="ORF">NEMBOFW57_006177</name>
</gene>
<dbReference type="Proteomes" id="UP001197093">
    <property type="component" value="Unassembled WGS sequence"/>
</dbReference>
<evidence type="ECO:0000313" key="4">
    <source>
        <dbReference type="Proteomes" id="UP001197093"/>
    </source>
</evidence>
<proteinExistence type="predicted"/>
<name>A0AAD4I0C0_9PEZI</name>
<comment type="caution">
    <text evidence="3">The sequence shown here is derived from an EMBL/GenBank/DDBJ whole genome shotgun (WGS) entry which is preliminary data.</text>
</comment>
<feature type="chain" id="PRO_5042283827" description="N-acetyltransferase domain-containing protein" evidence="1">
    <location>
        <begin position="19"/>
        <end position="512"/>
    </location>
</feature>
<evidence type="ECO:0000259" key="2">
    <source>
        <dbReference type="Pfam" id="PF13302"/>
    </source>
</evidence>
<dbReference type="InterPro" id="IPR051908">
    <property type="entry name" value="Ribosomal_N-acetyltransferase"/>
</dbReference>
<keyword evidence="4" id="KW-1185">Reference proteome</keyword>
<keyword evidence="1" id="KW-0732">Signal</keyword>
<dbReference type="Pfam" id="PF13302">
    <property type="entry name" value="Acetyltransf_3"/>
    <property type="match status" value="1"/>
</dbReference>
<dbReference type="GO" id="GO:1990189">
    <property type="term" value="F:protein N-terminal-serine acetyltransferase activity"/>
    <property type="evidence" value="ECO:0007669"/>
    <property type="project" value="TreeGrafter"/>
</dbReference>
<evidence type="ECO:0000313" key="3">
    <source>
        <dbReference type="EMBL" id="KAG7289801.1"/>
    </source>
</evidence>
<dbReference type="Pfam" id="PF12138">
    <property type="entry name" value="Spherulin4"/>
    <property type="match status" value="2"/>
</dbReference>
<dbReference type="PANTHER" id="PTHR43441">
    <property type="entry name" value="RIBOSOMAL-PROTEIN-SERINE ACETYLTRANSFERASE"/>
    <property type="match status" value="1"/>
</dbReference>
<dbReference type="InterPro" id="IPR000182">
    <property type="entry name" value="GNAT_dom"/>
</dbReference>
<reference evidence="3" key="1">
    <citation type="submission" date="2023-02" db="EMBL/GenBank/DDBJ databases">
        <authorList>
            <person name="Palmer J.M."/>
        </authorList>
    </citation>
    <scope>NUCLEOTIDE SEQUENCE</scope>
    <source>
        <strain evidence="3">FW57</strain>
    </source>
</reference>
<protein>
    <recommendedName>
        <fullName evidence="2">N-acetyltransferase domain-containing protein</fullName>
    </recommendedName>
</protein>
<dbReference type="PANTHER" id="PTHR43441:SF5">
    <property type="entry name" value="FAMILY ACETYLTRANSFERASE, PUTATIVE-RELATED"/>
    <property type="match status" value="1"/>
</dbReference>
<evidence type="ECO:0000256" key="1">
    <source>
        <dbReference type="SAM" id="SignalP"/>
    </source>
</evidence>
<organism evidence="3 4">
    <name type="scientific">Staphylotrichum longicolle</name>
    <dbReference type="NCBI Taxonomy" id="669026"/>
    <lineage>
        <taxon>Eukaryota</taxon>
        <taxon>Fungi</taxon>
        <taxon>Dikarya</taxon>
        <taxon>Ascomycota</taxon>
        <taxon>Pezizomycotina</taxon>
        <taxon>Sordariomycetes</taxon>
        <taxon>Sordariomycetidae</taxon>
        <taxon>Sordariales</taxon>
        <taxon>Chaetomiaceae</taxon>
        <taxon>Staphylotrichum</taxon>
    </lineage>
</organism>
<dbReference type="SUPFAM" id="SSF55729">
    <property type="entry name" value="Acyl-CoA N-acyltransferases (Nat)"/>
    <property type="match status" value="1"/>
</dbReference>
<dbReference type="GO" id="GO:0008999">
    <property type="term" value="F:protein-N-terminal-alanine acetyltransferase activity"/>
    <property type="evidence" value="ECO:0007669"/>
    <property type="project" value="TreeGrafter"/>
</dbReference>
<dbReference type="AlphaFoldDB" id="A0AAD4I0C0"/>
<sequence>MKAHLAIQVAVLAVTALARTEVMLPLYTPPGGIPAKPDWQAAVDAIRNNPDMHFYVVINPNSGPKNTSSPGNLGSCNLWNATDPNDPDYLEHGCNRDWSTNVHILNQFPNAQTLGYVATGYGNPERRSIEQIEEDIAEWAAWDTARTWNLNEVGNISIHGLWFDETGITLGNRTEYLTLTSYARQVFSTTGPSPRHQFSLVMNPGSNPDQNYEDDLFGMADAVVVRETCWTSAAGGDCPPPYEPFDYAKLRDGFGLPHNAAYRNKSVVIVHQVHDPPAANNQTLYEQIRGVSILLESKTADRHAEAFIAQSAPHPELYSHMPLGPFATKDDFVSQFLTHWPQQVPECIILAVIDKTKPPSPEDDEGQLAGMVAFLRTSTTHLSTEIGAIVILPEFHRTHVTTNTVGLMLQCALTSVRDGGLGLRRVVWQASTMNAASVRVAERLGFQREAVLRWHFVFRQGTENHKVGNGRPLPPGSDEGDLGRDTVVLSLCWDDWEQGARERVEEAMTRTK</sequence>
<dbReference type="InterPro" id="IPR021986">
    <property type="entry name" value="Spherulin4"/>
</dbReference>
<accession>A0AAD4I0C0</accession>
<dbReference type="InterPro" id="IPR016181">
    <property type="entry name" value="Acyl_CoA_acyltransferase"/>
</dbReference>
<dbReference type="Gene3D" id="3.40.630.30">
    <property type="match status" value="1"/>
</dbReference>
<feature type="signal peptide" evidence="1">
    <location>
        <begin position="1"/>
        <end position="18"/>
    </location>
</feature>